<evidence type="ECO:0000313" key="2">
    <source>
        <dbReference type="Proteomes" id="UP000692954"/>
    </source>
</evidence>
<comment type="caution">
    <text evidence="1">The sequence shown here is derived from an EMBL/GenBank/DDBJ whole genome shotgun (WGS) entry which is preliminary data.</text>
</comment>
<sequence length="138" mass="16354">MGINNTNSILFKSVTNINYFKSITKSNCYFIKEQLVQHFIQVQQHLHHPKIHNCCCYYSIYFDNNPKLLLLWLIQSVQKNIILQFQNQSFFLNTPISYKVSMLLLIYIKDTTKVLGLQFKVNISKQQQSIQICNFRIT</sequence>
<reference evidence="1" key="1">
    <citation type="submission" date="2021-01" db="EMBL/GenBank/DDBJ databases">
        <authorList>
            <consortium name="Genoscope - CEA"/>
            <person name="William W."/>
        </authorList>
    </citation>
    <scope>NUCLEOTIDE SEQUENCE</scope>
</reference>
<evidence type="ECO:0000313" key="1">
    <source>
        <dbReference type="EMBL" id="CAD8129777.1"/>
    </source>
</evidence>
<keyword evidence="2" id="KW-1185">Reference proteome</keyword>
<organism evidence="1 2">
    <name type="scientific">Paramecium sonneborni</name>
    <dbReference type="NCBI Taxonomy" id="65129"/>
    <lineage>
        <taxon>Eukaryota</taxon>
        <taxon>Sar</taxon>
        <taxon>Alveolata</taxon>
        <taxon>Ciliophora</taxon>
        <taxon>Intramacronucleata</taxon>
        <taxon>Oligohymenophorea</taxon>
        <taxon>Peniculida</taxon>
        <taxon>Parameciidae</taxon>
        <taxon>Paramecium</taxon>
    </lineage>
</organism>
<dbReference type="Proteomes" id="UP000692954">
    <property type="component" value="Unassembled WGS sequence"/>
</dbReference>
<proteinExistence type="predicted"/>
<dbReference type="EMBL" id="CAJJDN010000244">
    <property type="protein sequence ID" value="CAD8129777.1"/>
    <property type="molecule type" value="Genomic_DNA"/>
</dbReference>
<protein>
    <submittedName>
        <fullName evidence="1">Uncharacterized protein</fullName>
    </submittedName>
</protein>
<gene>
    <name evidence="1" type="ORF">PSON_ATCC_30995.1.T2440008</name>
</gene>
<dbReference type="AlphaFoldDB" id="A0A8S1RQI3"/>
<name>A0A8S1RQI3_9CILI</name>
<accession>A0A8S1RQI3</accession>